<evidence type="ECO:0000256" key="3">
    <source>
        <dbReference type="ARBA" id="ARBA00023015"/>
    </source>
</evidence>
<keyword evidence="3 6" id="KW-0805">Transcription regulation</keyword>
<dbReference type="AlphaFoldDB" id="A0AAD5JSP6"/>
<comment type="subcellular location">
    <subcellularLocation>
        <location evidence="1 6">Nucleus</location>
    </subcellularLocation>
</comment>
<dbReference type="InterPro" id="IPR006458">
    <property type="entry name" value="Ovate_C"/>
</dbReference>
<keyword evidence="9" id="KW-1185">Reference proteome</keyword>
<evidence type="ECO:0000313" key="8">
    <source>
        <dbReference type="EMBL" id="KAI9199149.1"/>
    </source>
</evidence>
<name>A0AAD5JSP6_ACENE</name>
<dbReference type="GO" id="GO:0005634">
    <property type="term" value="C:nucleus"/>
    <property type="evidence" value="ECO:0007669"/>
    <property type="project" value="UniProtKB-SubCell"/>
</dbReference>
<sequence length="187" mass="20712">MIIIKGLDSFVMVAMEKCSYDPREDFKESMVEMIMANRIEEANDLGSLLNYYIIYMSMNSKEYHGIILEVFYEVLTRKVLIRVFITEIFKLLVSPALGERPPLGWPRATLSTPYLLAKAGALPVWVLGLGCRSNSCCNIASNLSIDCRCSLIAAHISASLRPASLGLTHSALVLAIEQGKSLSFDTT</sequence>
<evidence type="ECO:0000256" key="1">
    <source>
        <dbReference type="ARBA" id="ARBA00004123"/>
    </source>
</evidence>
<dbReference type="GO" id="GO:0045892">
    <property type="term" value="P:negative regulation of DNA-templated transcription"/>
    <property type="evidence" value="ECO:0007669"/>
    <property type="project" value="UniProtKB-UniRule"/>
</dbReference>
<keyword evidence="5 6" id="KW-0539">Nucleus</keyword>
<dbReference type="InterPro" id="IPR038933">
    <property type="entry name" value="Ovate"/>
</dbReference>
<evidence type="ECO:0000256" key="6">
    <source>
        <dbReference type="RuleBase" id="RU367028"/>
    </source>
</evidence>
<dbReference type="NCBIfam" id="TIGR01568">
    <property type="entry name" value="A_thal_3678"/>
    <property type="match status" value="1"/>
</dbReference>
<dbReference type="PANTHER" id="PTHR33057:SF114">
    <property type="entry name" value="TRANSCRIPTION REPRESSOR-RELATED"/>
    <property type="match status" value="1"/>
</dbReference>
<evidence type="ECO:0000256" key="2">
    <source>
        <dbReference type="ARBA" id="ARBA00022491"/>
    </source>
</evidence>
<dbReference type="PANTHER" id="PTHR33057">
    <property type="entry name" value="TRANSCRIPTION REPRESSOR OFP7-RELATED"/>
    <property type="match status" value="1"/>
</dbReference>
<evidence type="ECO:0000313" key="9">
    <source>
        <dbReference type="Proteomes" id="UP001064489"/>
    </source>
</evidence>
<dbReference type="EMBL" id="JAJSOW010000002">
    <property type="protein sequence ID" value="KAI9199149.1"/>
    <property type="molecule type" value="Genomic_DNA"/>
</dbReference>
<organism evidence="8 9">
    <name type="scientific">Acer negundo</name>
    <name type="common">Box elder</name>
    <dbReference type="NCBI Taxonomy" id="4023"/>
    <lineage>
        <taxon>Eukaryota</taxon>
        <taxon>Viridiplantae</taxon>
        <taxon>Streptophyta</taxon>
        <taxon>Embryophyta</taxon>
        <taxon>Tracheophyta</taxon>
        <taxon>Spermatophyta</taxon>
        <taxon>Magnoliopsida</taxon>
        <taxon>eudicotyledons</taxon>
        <taxon>Gunneridae</taxon>
        <taxon>Pentapetalae</taxon>
        <taxon>rosids</taxon>
        <taxon>malvids</taxon>
        <taxon>Sapindales</taxon>
        <taxon>Sapindaceae</taxon>
        <taxon>Hippocastanoideae</taxon>
        <taxon>Acereae</taxon>
        <taxon>Acer</taxon>
    </lineage>
</organism>
<proteinExistence type="predicted"/>
<accession>A0AAD5JSP6</accession>
<keyword evidence="2 6" id="KW-0678">Repressor</keyword>
<feature type="domain" description="OVATE" evidence="7">
    <location>
        <begin position="15"/>
        <end position="77"/>
    </location>
</feature>
<comment type="caution">
    <text evidence="8">The sequence shown here is derived from an EMBL/GenBank/DDBJ whole genome shotgun (WGS) entry which is preliminary data.</text>
</comment>
<dbReference type="Proteomes" id="UP001064489">
    <property type="component" value="Chromosome 13"/>
</dbReference>
<dbReference type="PROSITE" id="PS51754">
    <property type="entry name" value="OVATE"/>
    <property type="match status" value="1"/>
</dbReference>
<dbReference type="Pfam" id="PF04844">
    <property type="entry name" value="Ovate"/>
    <property type="match status" value="1"/>
</dbReference>
<reference evidence="8 9" key="1">
    <citation type="journal article" date="2022" name="Plant J.">
        <title>Strategies of tolerance reflected in two North American maple genomes.</title>
        <authorList>
            <person name="McEvoy S.L."/>
            <person name="Sezen U.U."/>
            <person name="Trouern-Trend A."/>
            <person name="McMahon S.M."/>
            <person name="Schaberg P.G."/>
            <person name="Yang J."/>
            <person name="Wegrzyn J.L."/>
            <person name="Swenson N.G."/>
        </authorList>
    </citation>
    <scope>NUCLEOTIDE SEQUENCE [LARGE SCALE GENOMIC DNA]</scope>
    <source>
        <strain evidence="8">91603</strain>
    </source>
</reference>
<evidence type="ECO:0000256" key="4">
    <source>
        <dbReference type="ARBA" id="ARBA00023163"/>
    </source>
</evidence>
<gene>
    <name evidence="8" type="ORF">LWI28_028307</name>
</gene>
<protein>
    <recommendedName>
        <fullName evidence="6">Transcription repressor</fullName>
    </recommendedName>
    <alternativeName>
        <fullName evidence="6">Ovate family protein</fullName>
    </alternativeName>
</protein>
<keyword evidence="4 6" id="KW-0804">Transcription</keyword>
<evidence type="ECO:0000259" key="7">
    <source>
        <dbReference type="PROSITE" id="PS51754"/>
    </source>
</evidence>
<comment type="function">
    <text evidence="6">Transcriptional repressor that regulates multiple aspects of plant growth and development.</text>
</comment>
<evidence type="ECO:0000256" key="5">
    <source>
        <dbReference type="ARBA" id="ARBA00023242"/>
    </source>
</evidence>